<sequence length="190" mass="21798">MYKLVSTLEEGTLFHSIWMEAWMEKGFEPEFADDVLGRCLVYDASGVPVGTVEFKPYAPQTDEPLNDLAPFDDHPAILVSSPGEIAEVDKVALLKRYRGRNLNRLLATIVLFAQQNGIRHYVTLLEPTLFRALRISFHVPMTQVGERRFYKGDDVVPAIIHVAEFYENPERYVWYVDTLESLNQETVLFT</sequence>
<evidence type="ECO:0000313" key="2">
    <source>
        <dbReference type="EMBL" id="MBM6995793.1"/>
    </source>
</evidence>
<organism evidence="2 3">
    <name type="scientific">Paenibacillus rhizolycopersici</name>
    <dbReference type="NCBI Taxonomy" id="2780073"/>
    <lineage>
        <taxon>Bacteria</taxon>
        <taxon>Bacillati</taxon>
        <taxon>Bacillota</taxon>
        <taxon>Bacilli</taxon>
        <taxon>Bacillales</taxon>
        <taxon>Paenibacillaceae</taxon>
        <taxon>Paenibacillus</taxon>
    </lineage>
</organism>
<dbReference type="RefSeq" id="WP_193417266.1">
    <property type="nucleotide sequence ID" value="NZ_JADCNN020000006.1"/>
</dbReference>
<protein>
    <recommendedName>
        <fullName evidence="1">N-acetyltransferase domain-containing protein</fullName>
    </recommendedName>
</protein>
<dbReference type="InterPro" id="IPR000182">
    <property type="entry name" value="GNAT_dom"/>
</dbReference>
<proteinExistence type="predicted"/>
<dbReference type="Pfam" id="PF00583">
    <property type="entry name" value="Acetyltransf_1"/>
    <property type="match status" value="1"/>
</dbReference>
<feature type="domain" description="N-acetyltransferase" evidence="1">
    <location>
        <begin position="15"/>
        <end position="124"/>
    </location>
</feature>
<keyword evidence="3" id="KW-1185">Reference proteome</keyword>
<dbReference type="Gene3D" id="3.40.630.30">
    <property type="match status" value="1"/>
</dbReference>
<gene>
    <name evidence="2" type="ORF">IM700_008950</name>
</gene>
<evidence type="ECO:0000259" key="1">
    <source>
        <dbReference type="Pfam" id="PF00583"/>
    </source>
</evidence>
<dbReference type="EMBL" id="JADCNN020000006">
    <property type="protein sequence ID" value="MBM6995793.1"/>
    <property type="molecule type" value="Genomic_DNA"/>
</dbReference>
<comment type="caution">
    <text evidence="2">The sequence shown here is derived from an EMBL/GenBank/DDBJ whole genome shotgun (WGS) entry which is preliminary data.</text>
</comment>
<evidence type="ECO:0000313" key="3">
    <source>
        <dbReference type="Proteomes" id="UP001516620"/>
    </source>
</evidence>
<dbReference type="Proteomes" id="UP001516620">
    <property type="component" value="Unassembled WGS sequence"/>
</dbReference>
<dbReference type="InterPro" id="IPR016181">
    <property type="entry name" value="Acyl_CoA_acyltransferase"/>
</dbReference>
<name>A0ABS2H4R5_9BACL</name>
<reference evidence="2 3" key="1">
    <citation type="submission" date="2021-01" db="EMBL/GenBank/DDBJ databases">
        <title>Paenibacillus sp.nov. isolated from the rhizosphere soil of tomato plant.</title>
        <authorList>
            <person name="Thin K.K."/>
            <person name="Zhang X."/>
            <person name="He S."/>
        </authorList>
    </citation>
    <scope>NUCLEOTIDE SEQUENCE [LARGE SCALE GENOMIC DNA]</scope>
    <source>
        <strain evidence="2 3">DXFW5</strain>
    </source>
</reference>
<accession>A0ABS2H4R5</accession>
<dbReference type="SUPFAM" id="SSF55729">
    <property type="entry name" value="Acyl-CoA N-acyltransferases (Nat)"/>
    <property type="match status" value="1"/>
</dbReference>